<accession>A0A8X7BLP5</accession>
<sequence>MGDFTYAENTDMHYMYGNVNNNGRAALRMYHMQFPDQRMPDHRISQRLHRELREARSFHVTRHDVGRQRAVRSSSLEESILNVDQSQVQELLLIT</sequence>
<reference evidence="2" key="1">
    <citation type="submission" date="2020-08" db="EMBL/GenBank/DDBJ databases">
        <title>Multicomponent nature underlies the extraordinary mechanical properties of spider dragline silk.</title>
        <authorList>
            <person name="Kono N."/>
            <person name="Nakamura H."/>
            <person name="Mori M."/>
            <person name="Yoshida Y."/>
            <person name="Ohtoshi R."/>
            <person name="Malay A.D."/>
            <person name="Moran D.A.P."/>
            <person name="Tomita M."/>
            <person name="Numata K."/>
            <person name="Arakawa K."/>
        </authorList>
    </citation>
    <scope>NUCLEOTIDE SEQUENCE</scope>
</reference>
<name>A0A8X7BLP5_TRICX</name>
<dbReference type="InterPro" id="IPR032135">
    <property type="entry name" value="DUF4817"/>
</dbReference>
<evidence type="ECO:0000259" key="1">
    <source>
        <dbReference type="Pfam" id="PF16087"/>
    </source>
</evidence>
<organism evidence="2 3">
    <name type="scientific">Trichonephila clavipes</name>
    <name type="common">Golden silk orbweaver</name>
    <name type="synonym">Nephila clavipes</name>
    <dbReference type="NCBI Taxonomy" id="2585209"/>
    <lineage>
        <taxon>Eukaryota</taxon>
        <taxon>Metazoa</taxon>
        <taxon>Ecdysozoa</taxon>
        <taxon>Arthropoda</taxon>
        <taxon>Chelicerata</taxon>
        <taxon>Arachnida</taxon>
        <taxon>Araneae</taxon>
        <taxon>Araneomorphae</taxon>
        <taxon>Entelegynae</taxon>
        <taxon>Araneoidea</taxon>
        <taxon>Nephilidae</taxon>
        <taxon>Trichonephila</taxon>
    </lineage>
</organism>
<comment type="caution">
    <text evidence="2">The sequence shown here is derived from an EMBL/GenBank/DDBJ whole genome shotgun (WGS) entry which is preliminary data.</text>
</comment>
<feature type="domain" description="DUF4817" evidence="1">
    <location>
        <begin position="5"/>
        <end position="54"/>
    </location>
</feature>
<dbReference type="AlphaFoldDB" id="A0A8X7BLP5"/>
<dbReference type="Proteomes" id="UP000887159">
    <property type="component" value="Unassembled WGS sequence"/>
</dbReference>
<dbReference type="Pfam" id="PF16087">
    <property type="entry name" value="DUF4817"/>
    <property type="match status" value="1"/>
</dbReference>
<gene>
    <name evidence="2" type="ORF">TNCV_5043731</name>
</gene>
<proteinExistence type="predicted"/>
<keyword evidence="3" id="KW-1185">Reference proteome</keyword>
<evidence type="ECO:0000313" key="3">
    <source>
        <dbReference type="Proteomes" id="UP000887159"/>
    </source>
</evidence>
<dbReference type="EMBL" id="BMAU01021430">
    <property type="protein sequence ID" value="GFY34997.1"/>
    <property type="molecule type" value="Genomic_DNA"/>
</dbReference>
<evidence type="ECO:0000313" key="2">
    <source>
        <dbReference type="EMBL" id="GFY34997.1"/>
    </source>
</evidence>
<protein>
    <recommendedName>
        <fullName evidence="1">DUF4817 domain-containing protein</fullName>
    </recommendedName>
</protein>